<dbReference type="RefSeq" id="WP_377393378.1">
    <property type="nucleotide sequence ID" value="NZ_JBHUIX010000020.1"/>
</dbReference>
<gene>
    <name evidence="2" type="ORF">ACFSM0_17150</name>
</gene>
<dbReference type="EMBL" id="JBHUIX010000020">
    <property type="protein sequence ID" value="MFD2175823.1"/>
    <property type="molecule type" value="Genomic_DNA"/>
</dbReference>
<keyword evidence="1" id="KW-0732">Signal</keyword>
<evidence type="ECO:0000313" key="3">
    <source>
        <dbReference type="Proteomes" id="UP001597413"/>
    </source>
</evidence>
<accession>A0ABW5AC48</accession>
<evidence type="ECO:0000313" key="2">
    <source>
        <dbReference type="EMBL" id="MFD2175823.1"/>
    </source>
</evidence>
<protein>
    <submittedName>
        <fullName evidence="2">Uncharacterized protein</fullName>
    </submittedName>
</protein>
<name>A0ABW5AC48_9RHOB</name>
<comment type="caution">
    <text evidence="2">The sequence shown here is derived from an EMBL/GenBank/DDBJ whole genome shotgun (WGS) entry which is preliminary data.</text>
</comment>
<feature type="chain" id="PRO_5046991300" evidence="1">
    <location>
        <begin position="20"/>
        <end position="168"/>
    </location>
</feature>
<dbReference type="PROSITE" id="PS51257">
    <property type="entry name" value="PROKAR_LIPOPROTEIN"/>
    <property type="match status" value="1"/>
</dbReference>
<proteinExistence type="predicted"/>
<reference evidence="3" key="1">
    <citation type="journal article" date="2019" name="Int. J. Syst. Evol. Microbiol.">
        <title>The Global Catalogue of Microorganisms (GCM) 10K type strain sequencing project: providing services to taxonomists for standard genome sequencing and annotation.</title>
        <authorList>
            <consortium name="The Broad Institute Genomics Platform"/>
            <consortium name="The Broad Institute Genome Sequencing Center for Infectious Disease"/>
            <person name="Wu L."/>
            <person name="Ma J."/>
        </authorList>
    </citation>
    <scope>NUCLEOTIDE SEQUENCE [LARGE SCALE GENOMIC DNA]</scope>
    <source>
        <strain evidence="3">CCUG 55131</strain>
    </source>
</reference>
<organism evidence="2 3">
    <name type="scientific">Rhodobacter lacus</name>
    <dbReference type="NCBI Taxonomy" id="1641972"/>
    <lineage>
        <taxon>Bacteria</taxon>
        <taxon>Pseudomonadati</taxon>
        <taxon>Pseudomonadota</taxon>
        <taxon>Alphaproteobacteria</taxon>
        <taxon>Rhodobacterales</taxon>
        <taxon>Rhodobacter group</taxon>
        <taxon>Rhodobacter</taxon>
    </lineage>
</organism>
<sequence>MTFLFARLRAGLLRPLVFASLLGLACGAAPVMPVAQAQAQTAAVSYAASRIVVRGDLGGDVGARANKIRAMAAAGQSVAIQGTCYSACTMYLGLPGSCVNSKSRLGFHRPSYFGLSLSPAKFEFWSQVIAAHYPPPLRRWYLREGRYSASLLMVTGAQLIDLGVPECS</sequence>
<feature type="signal peptide" evidence="1">
    <location>
        <begin position="1"/>
        <end position="19"/>
    </location>
</feature>
<keyword evidence="3" id="KW-1185">Reference proteome</keyword>
<dbReference type="Proteomes" id="UP001597413">
    <property type="component" value="Unassembled WGS sequence"/>
</dbReference>
<evidence type="ECO:0000256" key="1">
    <source>
        <dbReference type="SAM" id="SignalP"/>
    </source>
</evidence>